<dbReference type="AlphaFoldDB" id="A0A3A9Z8T5"/>
<evidence type="ECO:0000256" key="2">
    <source>
        <dbReference type="ARBA" id="ARBA00022576"/>
    </source>
</evidence>
<keyword evidence="4 5" id="KW-0663">Pyridoxal phosphate</keyword>
<dbReference type="GO" id="GO:0042802">
    <property type="term" value="F:identical protein binding"/>
    <property type="evidence" value="ECO:0007669"/>
    <property type="project" value="TreeGrafter"/>
</dbReference>
<dbReference type="InterPro" id="IPR015424">
    <property type="entry name" value="PyrdxlP-dep_Trfase"/>
</dbReference>
<sequence length="446" mass="47398">MDAERRHAAGNGETETGGAPDPDTVRARDRRHVWHTWSPLSADRSRLTLARGRGYRVWDIDGREYIDAASLNTVCGYAHPHVAEAVGRQLGRLHQFDLSLASHEPAGLLAERLSSYLPEQFAKTLFVNSGSEGIEAAVVIADGYWAHLGRPRRRVVTFARGYHGSTVINRSLSGLPRVRHAFSPALPVTHVDLPVPPGELHRPESLAPLLSAFERALCADADDPPMAVLVEPFLNVGGGVVLPPGFLKGLSELCAATGTLLILDEVFTAFGRTGRMFACQREEVLPDILVTSKGLSGGYVPIAAVTVHQRVHDTFRADPVIGGLRYGHTTSGHPVACAAALATLDVVEREGLAERAERLGARLRDRLGALAGTGEVTDVRGLGLVLVVELSSAEAAAGLVSRAEGLGLLLRQPGEAVMAVPSLTIDEEGAETVADLLEQAVAKGAS</sequence>
<organism evidence="7 8">
    <name type="scientific">Streptomyces hoynatensis</name>
    <dbReference type="NCBI Taxonomy" id="1141874"/>
    <lineage>
        <taxon>Bacteria</taxon>
        <taxon>Bacillati</taxon>
        <taxon>Actinomycetota</taxon>
        <taxon>Actinomycetes</taxon>
        <taxon>Kitasatosporales</taxon>
        <taxon>Streptomycetaceae</taxon>
        <taxon>Streptomyces</taxon>
    </lineage>
</organism>
<evidence type="ECO:0000256" key="3">
    <source>
        <dbReference type="ARBA" id="ARBA00022679"/>
    </source>
</evidence>
<dbReference type="InterPro" id="IPR050103">
    <property type="entry name" value="Class-III_PLP-dep_AT"/>
</dbReference>
<keyword evidence="8" id="KW-1185">Reference proteome</keyword>
<protein>
    <submittedName>
        <fullName evidence="7">Aspartate aminotransferase family protein</fullName>
    </submittedName>
</protein>
<dbReference type="CDD" id="cd00610">
    <property type="entry name" value="OAT_like"/>
    <property type="match status" value="1"/>
</dbReference>
<dbReference type="Pfam" id="PF00202">
    <property type="entry name" value="Aminotran_3"/>
    <property type="match status" value="1"/>
</dbReference>
<dbReference type="PANTHER" id="PTHR11986:SF79">
    <property type="entry name" value="ACETYLORNITHINE AMINOTRANSFERASE, MITOCHONDRIAL"/>
    <property type="match status" value="1"/>
</dbReference>
<dbReference type="Gene3D" id="3.90.1150.10">
    <property type="entry name" value="Aspartate Aminotransferase, domain 1"/>
    <property type="match status" value="1"/>
</dbReference>
<dbReference type="SUPFAM" id="SSF53383">
    <property type="entry name" value="PLP-dependent transferases"/>
    <property type="match status" value="1"/>
</dbReference>
<dbReference type="GO" id="GO:0030170">
    <property type="term" value="F:pyridoxal phosphate binding"/>
    <property type="evidence" value="ECO:0007669"/>
    <property type="project" value="InterPro"/>
</dbReference>
<dbReference type="EMBL" id="RBAL01000003">
    <property type="protein sequence ID" value="RKN44892.1"/>
    <property type="molecule type" value="Genomic_DNA"/>
</dbReference>
<dbReference type="PANTHER" id="PTHR11986">
    <property type="entry name" value="AMINOTRANSFERASE CLASS III"/>
    <property type="match status" value="1"/>
</dbReference>
<dbReference type="RefSeq" id="WP_120676728.1">
    <property type="nucleotide sequence ID" value="NZ_RBAL01000003.1"/>
</dbReference>
<dbReference type="PROSITE" id="PS00600">
    <property type="entry name" value="AA_TRANSFER_CLASS_3"/>
    <property type="match status" value="1"/>
</dbReference>
<dbReference type="InterPro" id="IPR015421">
    <property type="entry name" value="PyrdxlP-dep_Trfase_major"/>
</dbReference>
<dbReference type="InterPro" id="IPR005814">
    <property type="entry name" value="Aminotrans_3"/>
</dbReference>
<keyword evidence="2 7" id="KW-0032">Aminotransferase</keyword>
<dbReference type="OrthoDB" id="9801052at2"/>
<dbReference type="Proteomes" id="UP000272474">
    <property type="component" value="Unassembled WGS sequence"/>
</dbReference>
<evidence type="ECO:0000313" key="7">
    <source>
        <dbReference type="EMBL" id="RKN44892.1"/>
    </source>
</evidence>
<reference evidence="7 8" key="1">
    <citation type="journal article" date="2014" name="Int. J. Syst. Evol. Microbiol.">
        <title>Streptomyces hoynatensis sp. nov., isolated from deep marine sediment.</title>
        <authorList>
            <person name="Veyisoglu A."/>
            <person name="Sahin N."/>
        </authorList>
    </citation>
    <scope>NUCLEOTIDE SEQUENCE [LARGE SCALE GENOMIC DNA]</scope>
    <source>
        <strain evidence="7 8">KCTC 29097</strain>
    </source>
</reference>
<comment type="cofactor">
    <cofactor evidence="1">
        <name>pyridoxal 5'-phosphate</name>
        <dbReference type="ChEBI" id="CHEBI:597326"/>
    </cofactor>
</comment>
<feature type="region of interest" description="Disordered" evidence="6">
    <location>
        <begin position="1"/>
        <end position="26"/>
    </location>
</feature>
<gene>
    <name evidence="7" type="ORF">D7294_07220</name>
</gene>
<comment type="similarity">
    <text evidence="5">Belongs to the class-III pyridoxal-phosphate-dependent aminotransferase family.</text>
</comment>
<evidence type="ECO:0000256" key="4">
    <source>
        <dbReference type="ARBA" id="ARBA00022898"/>
    </source>
</evidence>
<comment type="caution">
    <text evidence="7">The sequence shown here is derived from an EMBL/GenBank/DDBJ whole genome shotgun (WGS) entry which is preliminary data.</text>
</comment>
<evidence type="ECO:0000313" key="8">
    <source>
        <dbReference type="Proteomes" id="UP000272474"/>
    </source>
</evidence>
<proteinExistence type="inferred from homology"/>
<evidence type="ECO:0000256" key="6">
    <source>
        <dbReference type="SAM" id="MobiDB-lite"/>
    </source>
</evidence>
<dbReference type="Gene3D" id="3.40.640.10">
    <property type="entry name" value="Type I PLP-dependent aspartate aminotransferase-like (Major domain)"/>
    <property type="match status" value="1"/>
</dbReference>
<keyword evidence="3 7" id="KW-0808">Transferase</keyword>
<feature type="compositionally biased region" description="Low complexity" evidence="6">
    <location>
        <begin position="9"/>
        <end position="19"/>
    </location>
</feature>
<dbReference type="InterPro" id="IPR049704">
    <property type="entry name" value="Aminotrans_3_PPA_site"/>
</dbReference>
<evidence type="ECO:0000256" key="1">
    <source>
        <dbReference type="ARBA" id="ARBA00001933"/>
    </source>
</evidence>
<evidence type="ECO:0000256" key="5">
    <source>
        <dbReference type="RuleBase" id="RU003560"/>
    </source>
</evidence>
<accession>A0A3A9Z8T5</accession>
<name>A0A3A9Z8T5_9ACTN</name>
<dbReference type="GO" id="GO:0008483">
    <property type="term" value="F:transaminase activity"/>
    <property type="evidence" value="ECO:0007669"/>
    <property type="project" value="UniProtKB-KW"/>
</dbReference>
<dbReference type="InterPro" id="IPR015422">
    <property type="entry name" value="PyrdxlP-dep_Trfase_small"/>
</dbReference>